<comment type="caution">
    <text evidence="1">The sequence shown here is derived from an EMBL/GenBank/DDBJ whole genome shotgun (WGS) entry which is preliminary data.</text>
</comment>
<sequence length="168" mass="17877">MQVVLCKSYVTLMTEVELEMLDGWFPVDLCCDAGLFPLDADLQTLSVGVSVDRGVAWVACFKWAPVVLGLLCIADLGVVVVSMWPGATWAPALTGLALPGRLDPAGDRRSYVEPHSTDMHVSGPQFSITHTSSVPEHFLVLKGVIVRPEAAGGREASGVSASLVLRSD</sequence>
<evidence type="ECO:0000313" key="1">
    <source>
        <dbReference type="EMBL" id="RXN30394.1"/>
    </source>
</evidence>
<dbReference type="Proteomes" id="UP000290572">
    <property type="component" value="Unassembled WGS sequence"/>
</dbReference>
<accession>A0A498NDK0</accession>
<name>A0A498NDK0_LABRO</name>
<organism evidence="1 2">
    <name type="scientific">Labeo rohita</name>
    <name type="common">Indian major carp</name>
    <name type="synonym">Cyprinus rohita</name>
    <dbReference type="NCBI Taxonomy" id="84645"/>
    <lineage>
        <taxon>Eukaryota</taxon>
        <taxon>Metazoa</taxon>
        <taxon>Chordata</taxon>
        <taxon>Craniata</taxon>
        <taxon>Vertebrata</taxon>
        <taxon>Euteleostomi</taxon>
        <taxon>Actinopterygii</taxon>
        <taxon>Neopterygii</taxon>
        <taxon>Teleostei</taxon>
        <taxon>Ostariophysi</taxon>
        <taxon>Cypriniformes</taxon>
        <taxon>Cyprinidae</taxon>
        <taxon>Labeoninae</taxon>
        <taxon>Labeonini</taxon>
        <taxon>Labeo</taxon>
    </lineage>
</organism>
<evidence type="ECO:0000313" key="2">
    <source>
        <dbReference type="Proteomes" id="UP000290572"/>
    </source>
</evidence>
<dbReference type="EMBL" id="QBIY01011586">
    <property type="protein sequence ID" value="RXN30394.1"/>
    <property type="molecule type" value="Genomic_DNA"/>
</dbReference>
<reference evidence="1 2" key="1">
    <citation type="submission" date="2018-03" db="EMBL/GenBank/DDBJ databases">
        <title>Draft genome sequence of Rohu Carp (Labeo rohita).</title>
        <authorList>
            <person name="Das P."/>
            <person name="Kushwaha B."/>
            <person name="Joshi C.G."/>
            <person name="Kumar D."/>
            <person name="Nagpure N.S."/>
            <person name="Sahoo L."/>
            <person name="Das S.P."/>
            <person name="Bit A."/>
            <person name="Patnaik S."/>
            <person name="Meher P.K."/>
            <person name="Jayasankar P."/>
            <person name="Koringa P.G."/>
            <person name="Patel N.V."/>
            <person name="Hinsu A.T."/>
            <person name="Kumar R."/>
            <person name="Pandey M."/>
            <person name="Agarwal S."/>
            <person name="Srivastava S."/>
            <person name="Singh M."/>
            <person name="Iquebal M.A."/>
            <person name="Jaiswal S."/>
            <person name="Angadi U.B."/>
            <person name="Kumar N."/>
            <person name="Raza M."/>
            <person name="Shah T.M."/>
            <person name="Rai A."/>
            <person name="Jena J.K."/>
        </authorList>
    </citation>
    <scope>NUCLEOTIDE SEQUENCE [LARGE SCALE GENOMIC DNA]</scope>
    <source>
        <strain evidence="1">DASCIFA01</strain>
        <tissue evidence="1">Testis</tissue>
    </source>
</reference>
<proteinExistence type="predicted"/>
<keyword evidence="2" id="KW-1185">Reference proteome</keyword>
<dbReference type="AlphaFoldDB" id="A0A498NDK0"/>
<protein>
    <submittedName>
        <fullName evidence="1">Uncharacterized protein</fullName>
    </submittedName>
</protein>
<gene>
    <name evidence="1" type="ORF">ROHU_004990</name>
</gene>